<dbReference type="GO" id="GO:0015074">
    <property type="term" value="P:DNA integration"/>
    <property type="evidence" value="ECO:0007669"/>
    <property type="project" value="InterPro"/>
</dbReference>
<keyword evidence="1" id="KW-0238">DNA-binding</keyword>
<dbReference type="EMBL" id="MT141908">
    <property type="protein sequence ID" value="QJA71899.1"/>
    <property type="molecule type" value="Genomic_DNA"/>
</dbReference>
<dbReference type="PANTHER" id="PTHR30349:SF41">
    <property type="entry name" value="INTEGRASE_RECOMBINASE PROTEIN MJ0367-RELATED"/>
    <property type="match status" value="1"/>
</dbReference>
<dbReference type="InterPro" id="IPR050090">
    <property type="entry name" value="Tyrosine_recombinase_XerCD"/>
</dbReference>
<evidence type="ECO:0000259" key="3">
    <source>
        <dbReference type="PROSITE" id="PS51898"/>
    </source>
</evidence>
<evidence type="ECO:0000256" key="1">
    <source>
        <dbReference type="ARBA" id="ARBA00023125"/>
    </source>
</evidence>
<name>A0A6M3JNV3_9ZZZZ</name>
<dbReference type="InterPro" id="IPR013762">
    <property type="entry name" value="Integrase-like_cat_sf"/>
</dbReference>
<dbReference type="SUPFAM" id="SSF56349">
    <property type="entry name" value="DNA breaking-rejoining enzymes"/>
    <property type="match status" value="1"/>
</dbReference>
<evidence type="ECO:0000313" key="5">
    <source>
        <dbReference type="EMBL" id="QJA85601.1"/>
    </source>
</evidence>
<feature type="domain" description="Tyr recombinase" evidence="3">
    <location>
        <begin position="7"/>
        <end position="194"/>
    </location>
</feature>
<evidence type="ECO:0000256" key="2">
    <source>
        <dbReference type="ARBA" id="ARBA00023172"/>
    </source>
</evidence>
<gene>
    <name evidence="4" type="ORF">MM415A02992_0012</name>
    <name evidence="5" type="ORF">MM415B02199_0006</name>
    <name evidence="6" type="ORF">TM448B04062_0002</name>
</gene>
<sequence>MPKRGDSAEYALNSEQADKLLRTCTDLRERIIIGSMVYMGMRISELLHMQSHWLTDDDCVRIPSRQECTCSSCLKRKGGIWTPKTKAGAREIPIPKSLIKDFDSFYRQHPNGLSLSRGMVWLHVKAILKRAGVRSKWLAKGTIFPHALRATSATLLAAGGIDSAALCYYMGWTDLKVGEHYIKLAQARDSALRQARQIFK</sequence>
<accession>A0A6M3JNV3</accession>
<dbReference type="InterPro" id="IPR002104">
    <property type="entry name" value="Integrase_catalytic"/>
</dbReference>
<keyword evidence="2" id="KW-0233">DNA recombination</keyword>
<organism evidence="4">
    <name type="scientific">viral metagenome</name>
    <dbReference type="NCBI Taxonomy" id="1070528"/>
    <lineage>
        <taxon>unclassified sequences</taxon>
        <taxon>metagenomes</taxon>
        <taxon>organismal metagenomes</taxon>
    </lineage>
</organism>
<protein>
    <submittedName>
        <fullName evidence="4">Putative site-specific tyrosine recombinase</fullName>
    </submittedName>
</protein>
<evidence type="ECO:0000313" key="4">
    <source>
        <dbReference type="EMBL" id="QJA71899.1"/>
    </source>
</evidence>
<reference evidence="4" key="1">
    <citation type="submission" date="2020-03" db="EMBL/GenBank/DDBJ databases">
        <title>The deep terrestrial virosphere.</title>
        <authorList>
            <person name="Holmfeldt K."/>
            <person name="Nilsson E."/>
            <person name="Simone D."/>
            <person name="Lopez-Fernandez M."/>
            <person name="Wu X."/>
            <person name="de Brujin I."/>
            <person name="Lundin D."/>
            <person name="Andersson A."/>
            <person name="Bertilsson S."/>
            <person name="Dopson M."/>
        </authorList>
    </citation>
    <scope>NUCLEOTIDE SEQUENCE</scope>
    <source>
        <strain evidence="4">MM415A02992</strain>
        <strain evidence="5">MM415B02199</strain>
        <strain evidence="6">TM448B04062</strain>
    </source>
</reference>
<dbReference type="CDD" id="cd00397">
    <property type="entry name" value="DNA_BRE_C"/>
    <property type="match status" value="1"/>
</dbReference>
<dbReference type="Pfam" id="PF00589">
    <property type="entry name" value="Phage_integrase"/>
    <property type="match status" value="1"/>
</dbReference>
<dbReference type="InterPro" id="IPR011010">
    <property type="entry name" value="DNA_brk_join_enz"/>
</dbReference>
<dbReference type="AlphaFoldDB" id="A0A6M3JNV3"/>
<proteinExistence type="predicted"/>
<dbReference type="PANTHER" id="PTHR30349">
    <property type="entry name" value="PHAGE INTEGRASE-RELATED"/>
    <property type="match status" value="1"/>
</dbReference>
<dbReference type="EMBL" id="MT145058">
    <property type="protein sequence ID" value="QJI03098.1"/>
    <property type="molecule type" value="Genomic_DNA"/>
</dbReference>
<dbReference type="GO" id="GO:0003677">
    <property type="term" value="F:DNA binding"/>
    <property type="evidence" value="ECO:0007669"/>
    <property type="project" value="UniProtKB-KW"/>
</dbReference>
<dbReference type="EMBL" id="MT142584">
    <property type="protein sequence ID" value="QJA85601.1"/>
    <property type="molecule type" value="Genomic_DNA"/>
</dbReference>
<evidence type="ECO:0000313" key="6">
    <source>
        <dbReference type="EMBL" id="QJI03098.1"/>
    </source>
</evidence>
<dbReference type="Gene3D" id="1.10.443.10">
    <property type="entry name" value="Intergrase catalytic core"/>
    <property type="match status" value="1"/>
</dbReference>
<dbReference type="PROSITE" id="PS51898">
    <property type="entry name" value="TYR_RECOMBINASE"/>
    <property type="match status" value="1"/>
</dbReference>
<dbReference type="GO" id="GO:0006310">
    <property type="term" value="P:DNA recombination"/>
    <property type="evidence" value="ECO:0007669"/>
    <property type="project" value="UniProtKB-KW"/>
</dbReference>